<evidence type="ECO:0000256" key="7">
    <source>
        <dbReference type="ARBA" id="ARBA00022857"/>
    </source>
</evidence>
<dbReference type="CDD" id="cd01080">
    <property type="entry name" value="NAD_bind_m-THF_DH_Cyclohyd"/>
    <property type="match status" value="1"/>
</dbReference>
<dbReference type="InterPro" id="IPR000672">
    <property type="entry name" value="THF_DH/CycHdrlase"/>
</dbReference>
<comment type="subunit">
    <text evidence="2 12">Homodimer.</text>
</comment>
<dbReference type="PRINTS" id="PR00085">
    <property type="entry name" value="THFDHDRGNASE"/>
</dbReference>
<dbReference type="FunFam" id="3.40.50.10860:FF:000005">
    <property type="entry name" value="C-1-tetrahydrofolate synthase, cytoplasmic, putative"/>
    <property type="match status" value="1"/>
</dbReference>
<dbReference type="Gene3D" id="3.40.50.720">
    <property type="entry name" value="NAD(P)-binding Rossmann-like Domain"/>
    <property type="match status" value="1"/>
</dbReference>
<comment type="function">
    <text evidence="12">Catalyzes the oxidation of 5,10-methylenetetrahydrofolate to 5,10-methenyltetrahydrofolate and then the hydrolysis of 5,10-methenyltetrahydrofolate to 10-formyltetrahydrofolate.</text>
</comment>
<dbReference type="GO" id="GO:0004477">
    <property type="term" value="F:methenyltetrahydrofolate cyclohydrolase activity"/>
    <property type="evidence" value="ECO:0007669"/>
    <property type="project" value="UniProtKB-UniRule"/>
</dbReference>
<evidence type="ECO:0000256" key="10">
    <source>
        <dbReference type="ARBA" id="ARBA00023167"/>
    </source>
</evidence>
<dbReference type="GO" id="GO:0009086">
    <property type="term" value="P:methionine biosynthetic process"/>
    <property type="evidence" value="ECO:0007669"/>
    <property type="project" value="UniProtKB-KW"/>
</dbReference>
<evidence type="ECO:0000256" key="4">
    <source>
        <dbReference type="ARBA" id="ARBA00022605"/>
    </source>
</evidence>
<accession>A0A858U436</accession>
<name>A0A858U436_9MOLU</name>
<dbReference type="Proteomes" id="UP000501060">
    <property type="component" value="Chromosome"/>
</dbReference>
<keyword evidence="3 12" id="KW-0554">One-carbon metabolism</keyword>
<protein>
    <recommendedName>
        <fullName evidence="12">Bifunctional protein FolD</fullName>
    </recommendedName>
    <domain>
        <recommendedName>
            <fullName evidence="12">Methylenetetrahydrofolate dehydrogenase</fullName>
            <ecNumber evidence="12">1.5.1.5</ecNumber>
        </recommendedName>
    </domain>
    <domain>
        <recommendedName>
            <fullName evidence="12">Methenyltetrahydrofolate cyclohydrolase</fullName>
            <ecNumber evidence="12">3.5.4.9</ecNumber>
        </recommendedName>
    </domain>
</protein>
<organism evidence="15 16">
    <name type="scientific">Mycoplasma phocoenae</name>
    <dbReference type="NCBI Taxonomy" id="754517"/>
    <lineage>
        <taxon>Bacteria</taxon>
        <taxon>Bacillati</taxon>
        <taxon>Mycoplasmatota</taxon>
        <taxon>Mollicutes</taxon>
        <taxon>Mycoplasmataceae</taxon>
        <taxon>Mycoplasma</taxon>
    </lineage>
</organism>
<keyword evidence="16" id="KW-1185">Reference proteome</keyword>
<evidence type="ECO:0000256" key="3">
    <source>
        <dbReference type="ARBA" id="ARBA00022563"/>
    </source>
</evidence>
<keyword evidence="7 12" id="KW-0521">NADP</keyword>
<dbReference type="GO" id="GO:0005829">
    <property type="term" value="C:cytosol"/>
    <property type="evidence" value="ECO:0007669"/>
    <property type="project" value="TreeGrafter"/>
</dbReference>
<evidence type="ECO:0000256" key="9">
    <source>
        <dbReference type="ARBA" id="ARBA00023102"/>
    </source>
</evidence>
<dbReference type="GO" id="GO:0035999">
    <property type="term" value="P:tetrahydrofolate interconversion"/>
    <property type="evidence" value="ECO:0007669"/>
    <property type="project" value="UniProtKB-UniRule"/>
</dbReference>
<dbReference type="HAMAP" id="MF_01576">
    <property type="entry name" value="THF_DHG_CYH"/>
    <property type="match status" value="1"/>
</dbReference>
<dbReference type="InterPro" id="IPR046346">
    <property type="entry name" value="Aminoacid_DH-like_N_sf"/>
</dbReference>
<proteinExistence type="inferred from homology"/>
<feature type="binding site" evidence="12">
    <location>
        <begin position="161"/>
        <end position="163"/>
    </location>
    <ligand>
        <name>NADP(+)</name>
        <dbReference type="ChEBI" id="CHEBI:58349"/>
    </ligand>
</feature>
<dbReference type="Pfam" id="PF02882">
    <property type="entry name" value="THF_DHG_CYH_C"/>
    <property type="match status" value="1"/>
</dbReference>
<keyword evidence="10 12" id="KW-0486">Methionine biosynthesis</keyword>
<sequence length="290" mass="32269">MYKLLDGKIISNEIKKNIQQIINDNELISLPRLGIVQVGNNEESNIYIKHKLKLAHDLGFEAECIRFSEFDSEKYVIDQIKKVQDQYDGLIIQLPLPIGFNTQKILDTIETNKDIDGLNTENVNKCKEGTSLYLPATALAVIFMLKHFGADLINTNIGIVGESNVVGAPIKNELIRLNKNVISYNKHSDTSNLAQHDILIVATGVKHLIKNKDVKQDAIVIDVGIHRDKNNKITGDCDFDDIKDKCLAITPVPGGVGPMTVVCLVLNLIKAYTIAHPEYSNIFAPILKNM</sequence>
<keyword evidence="5 12" id="KW-0658">Purine biosynthesis</keyword>
<dbReference type="GO" id="GO:0006164">
    <property type="term" value="P:purine nucleotide biosynthetic process"/>
    <property type="evidence" value="ECO:0007669"/>
    <property type="project" value="UniProtKB-KW"/>
</dbReference>
<evidence type="ECO:0000256" key="6">
    <source>
        <dbReference type="ARBA" id="ARBA00022801"/>
    </source>
</evidence>
<dbReference type="EMBL" id="CP051481">
    <property type="protein sequence ID" value="QJG67230.1"/>
    <property type="molecule type" value="Genomic_DNA"/>
</dbReference>
<comment type="similarity">
    <text evidence="12">Belongs to the tetrahydrofolate dehydrogenase/cyclohydrolase family.</text>
</comment>
<dbReference type="AlphaFoldDB" id="A0A858U436"/>
<keyword evidence="8 12" id="KW-0560">Oxidoreductase</keyword>
<dbReference type="RefSeq" id="WP_169605279.1">
    <property type="nucleotide sequence ID" value="NZ_CP051481.1"/>
</dbReference>
<dbReference type="EC" id="1.5.1.5" evidence="12"/>
<keyword evidence="4 12" id="KW-0028">Amino-acid biosynthesis</keyword>
<dbReference type="Gene3D" id="3.40.50.10860">
    <property type="entry name" value="Leucine Dehydrogenase, chain A, domain 1"/>
    <property type="match status" value="1"/>
</dbReference>
<dbReference type="PANTHER" id="PTHR48099:SF5">
    <property type="entry name" value="C-1-TETRAHYDROFOLATE SYNTHASE, CYTOPLASMIC"/>
    <property type="match status" value="1"/>
</dbReference>
<dbReference type="SUPFAM" id="SSF53223">
    <property type="entry name" value="Aminoacid dehydrogenase-like, N-terminal domain"/>
    <property type="match status" value="1"/>
</dbReference>
<gene>
    <name evidence="12" type="primary">folD</name>
    <name evidence="15" type="ORF">HGG69_02860</name>
</gene>
<evidence type="ECO:0000256" key="5">
    <source>
        <dbReference type="ARBA" id="ARBA00022755"/>
    </source>
</evidence>
<dbReference type="InterPro" id="IPR036291">
    <property type="entry name" value="NAD(P)-bd_dom_sf"/>
</dbReference>
<reference evidence="15 16" key="1">
    <citation type="submission" date="2020-04" db="EMBL/GenBank/DDBJ databases">
        <title>Novel Mycoplasma species detected in Phocoena phocoena (harbor porpoise) from the USA.</title>
        <authorList>
            <person name="Volokhov D.V."/>
        </authorList>
    </citation>
    <scope>NUCLEOTIDE SEQUENCE [LARGE SCALE GENOMIC DNA]</scope>
    <source>
        <strain evidence="15 16">Phocoena C-264-GEN</strain>
    </source>
</reference>
<comment type="pathway">
    <text evidence="1 12">One-carbon metabolism; tetrahydrofolate interconversion.</text>
</comment>
<feature type="domain" description="Tetrahydrofolate dehydrogenase/cyclohydrolase catalytic" evidence="13">
    <location>
        <begin position="5"/>
        <end position="116"/>
    </location>
</feature>
<dbReference type="Pfam" id="PF00763">
    <property type="entry name" value="THF_DHG_CYH"/>
    <property type="match status" value="1"/>
</dbReference>
<dbReference type="GO" id="GO:0000105">
    <property type="term" value="P:L-histidine biosynthetic process"/>
    <property type="evidence" value="ECO:0007669"/>
    <property type="project" value="UniProtKB-KW"/>
</dbReference>
<dbReference type="UniPathway" id="UPA00193"/>
<evidence type="ECO:0000256" key="11">
    <source>
        <dbReference type="ARBA" id="ARBA00023268"/>
    </source>
</evidence>
<dbReference type="SUPFAM" id="SSF51735">
    <property type="entry name" value="NAD(P)-binding Rossmann-fold domains"/>
    <property type="match status" value="1"/>
</dbReference>
<evidence type="ECO:0000313" key="16">
    <source>
        <dbReference type="Proteomes" id="UP000501060"/>
    </source>
</evidence>
<evidence type="ECO:0000256" key="1">
    <source>
        <dbReference type="ARBA" id="ARBA00004777"/>
    </source>
</evidence>
<dbReference type="InterPro" id="IPR020630">
    <property type="entry name" value="THF_DH/CycHdrlase_cat_dom"/>
</dbReference>
<keyword evidence="9 12" id="KW-0368">Histidine biosynthesis</keyword>
<feature type="domain" description="Tetrahydrofolate dehydrogenase/cyclohydrolase NAD(P)-binding" evidence="14">
    <location>
        <begin position="135"/>
        <end position="273"/>
    </location>
</feature>
<dbReference type="GO" id="GO:0004488">
    <property type="term" value="F:methylenetetrahydrofolate dehydrogenase (NADP+) activity"/>
    <property type="evidence" value="ECO:0007669"/>
    <property type="project" value="UniProtKB-UniRule"/>
</dbReference>
<evidence type="ECO:0000256" key="12">
    <source>
        <dbReference type="HAMAP-Rule" id="MF_01576"/>
    </source>
</evidence>
<evidence type="ECO:0000256" key="2">
    <source>
        <dbReference type="ARBA" id="ARBA00011738"/>
    </source>
</evidence>
<dbReference type="KEGG" id="mphe:HGG69_02860"/>
<comment type="catalytic activity">
    <reaction evidence="12">
        <text>(6R)-5,10-methenyltetrahydrofolate + H2O = (6R)-10-formyltetrahydrofolate + H(+)</text>
        <dbReference type="Rhea" id="RHEA:23700"/>
        <dbReference type="ChEBI" id="CHEBI:15377"/>
        <dbReference type="ChEBI" id="CHEBI:15378"/>
        <dbReference type="ChEBI" id="CHEBI:57455"/>
        <dbReference type="ChEBI" id="CHEBI:195366"/>
        <dbReference type="EC" id="3.5.4.9"/>
    </reaction>
</comment>
<dbReference type="PANTHER" id="PTHR48099">
    <property type="entry name" value="C-1-TETRAHYDROFOLATE SYNTHASE, CYTOPLASMIC-RELATED"/>
    <property type="match status" value="1"/>
</dbReference>
<evidence type="ECO:0000256" key="8">
    <source>
        <dbReference type="ARBA" id="ARBA00023002"/>
    </source>
</evidence>
<evidence type="ECO:0000259" key="13">
    <source>
        <dbReference type="Pfam" id="PF00763"/>
    </source>
</evidence>
<keyword evidence="11 12" id="KW-0511">Multifunctional enzyme</keyword>
<evidence type="ECO:0000313" key="15">
    <source>
        <dbReference type="EMBL" id="QJG67230.1"/>
    </source>
</evidence>
<comment type="caution">
    <text evidence="12">Lacks conserved residue(s) required for the propagation of feature annotation.</text>
</comment>
<feature type="binding site" evidence="12">
    <location>
        <position position="225"/>
    </location>
    <ligand>
        <name>NADP(+)</name>
        <dbReference type="ChEBI" id="CHEBI:58349"/>
    </ligand>
</feature>
<evidence type="ECO:0000259" key="14">
    <source>
        <dbReference type="Pfam" id="PF02882"/>
    </source>
</evidence>
<dbReference type="PROSITE" id="PS00767">
    <property type="entry name" value="THF_DHG_CYH_2"/>
    <property type="match status" value="1"/>
</dbReference>
<comment type="catalytic activity">
    <reaction evidence="12">
        <text>(6R)-5,10-methylene-5,6,7,8-tetrahydrofolate + NADP(+) = (6R)-5,10-methenyltetrahydrofolate + NADPH</text>
        <dbReference type="Rhea" id="RHEA:22812"/>
        <dbReference type="ChEBI" id="CHEBI:15636"/>
        <dbReference type="ChEBI" id="CHEBI:57455"/>
        <dbReference type="ChEBI" id="CHEBI:57783"/>
        <dbReference type="ChEBI" id="CHEBI:58349"/>
        <dbReference type="EC" id="1.5.1.5"/>
    </reaction>
</comment>
<dbReference type="EC" id="3.5.4.9" evidence="12"/>
<dbReference type="InterPro" id="IPR020631">
    <property type="entry name" value="THF_DH/CycHdrlase_NAD-bd_dom"/>
</dbReference>
<dbReference type="InterPro" id="IPR020867">
    <property type="entry name" value="THF_DH/CycHdrlase_CS"/>
</dbReference>
<keyword evidence="6 12" id="KW-0378">Hydrolase</keyword>